<evidence type="ECO:0000256" key="8">
    <source>
        <dbReference type="ARBA" id="ARBA00023136"/>
    </source>
</evidence>
<reference evidence="10 11" key="1">
    <citation type="submission" date="2021-05" db="EMBL/GenBank/DDBJ databases">
        <title>Roseococcus sp. XZZS9, whole genome shotgun sequencing project.</title>
        <authorList>
            <person name="Zhao G."/>
            <person name="Shen L."/>
        </authorList>
    </citation>
    <scope>NUCLEOTIDE SEQUENCE [LARGE SCALE GENOMIC DNA]</scope>
    <source>
        <strain evidence="10 11">XZZS9</strain>
    </source>
</reference>
<comment type="pathway">
    <text evidence="2">Lipid metabolism; sphingolipid metabolism.</text>
</comment>
<keyword evidence="9" id="KW-0732">Signal</keyword>
<dbReference type="InterPro" id="IPR025993">
    <property type="entry name" value="Ceramide_glucosylTrfase"/>
</dbReference>
<sequence>MSWIAIPFLLLALAGAGQALAARRALRRLATTPPPRGPALAASILKPLHGNEPGLARNLAATLGQTHAAPWEVLFGTADPADAARPVAEAAMTASPTPAHFLAGGAVLGANRKVSQLVHLAAEAQHPALVVADADMRCAPDWLTAVTAPLADPETGLVTCLYRGEAADDGAWSRLAALGIDWHFLPNAALGESLGKAQGCYGATMALRRDALEQIGGFEPLLPLLADDHALGAAVRRLGLRVEVSPSIPVHVMHEPSLAALWAHELRWARTLRLLNFPGFLGLGLTHPLPWALLAFALSPSDWTVGALAIALGARWALASGVDSALGVAGGWRRWAWLPVRDLLSFAIWLTALARGQVVWRDRRYRIGPNGEMVEEAR</sequence>
<comment type="pathway">
    <text evidence="3">Sphingolipid metabolism.</text>
</comment>
<evidence type="ECO:0000256" key="9">
    <source>
        <dbReference type="SAM" id="SignalP"/>
    </source>
</evidence>
<evidence type="ECO:0000256" key="5">
    <source>
        <dbReference type="ARBA" id="ARBA00022679"/>
    </source>
</evidence>
<dbReference type="NCBIfam" id="TIGR03472">
    <property type="entry name" value="HpnI"/>
    <property type="match status" value="1"/>
</dbReference>
<proteinExistence type="predicted"/>
<feature type="chain" id="PRO_5047016036" evidence="9">
    <location>
        <begin position="22"/>
        <end position="378"/>
    </location>
</feature>
<keyword evidence="5" id="KW-0808">Transferase</keyword>
<evidence type="ECO:0000256" key="7">
    <source>
        <dbReference type="ARBA" id="ARBA00022989"/>
    </source>
</evidence>
<dbReference type="Pfam" id="PF13506">
    <property type="entry name" value="Glyco_transf_21"/>
    <property type="match status" value="1"/>
</dbReference>
<evidence type="ECO:0000313" key="11">
    <source>
        <dbReference type="Proteomes" id="UP000766336"/>
    </source>
</evidence>
<evidence type="ECO:0000256" key="2">
    <source>
        <dbReference type="ARBA" id="ARBA00004760"/>
    </source>
</evidence>
<keyword evidence="6" id="KW-0812">Transmembrane</keyword>
<evidence type="ECO:0000313" key="10">
    <source>
        <dbReference type="EMBL" id="MBS7809407.1"/>
    </source>
</evidence>
<keyword evidence="11" id="KW-1185">Reference proteome</keyword>
<gene>
    <name evidence="10" type="primary">hpnI</name>
    <name evidence="10" type="ORF">KHU32_00570</name>
</gene>
<name>A0ABS5Q8X9_9PROT</name>
<dbReference type="InterPro" id="IPR029044">
    <property type="entry name" value="Nucleotide-diphossugar_trans"/>
</dbReference>
<dbReference type="RefSeq" id="WP_213668113.1">
    <property type="nucleotide sequence ID" value="NZ_JAHCDA010000001.1"/>
</dbReference>
<evidence type="ECO:0000256" key="3">
    <source>
        <dbReference type="ARBA" id="ARBA00004991"/>
    </source>
</evidence>
<dbReference type="Gene3D" id="3.90.550.10">
    <property type="entry name" value="Spore Coat Polysaccharide Biosynthesis Protein SpsA, Chain A"/>
    <property type="match status" value="1"/>
</dbReference>
<feature type="signal peptide" evidence="9">
    <location>
        <begin position="1"/>
        <end position="21"/>
    </location>
</feature>
<keyword evidence="4" id="KW-0328">Glycosyltransferase</keyword>
<dbReference type="PANTHER" id="PTHR12726">
    <property type="entry name" value="CERAMIDE GLUCOSYLTRANSFERASE"/>
    <property type="match status" value="1"/>
</dbReference>
<keyword evidence="8" id="KW-0472">Membrane</keyword>
<dbReference type="EMBL" id="JAHCDA010000001">
    <property type="protein sequence ID" value="MBS7809407.1"/>
    <property type="molecule type" value="Genomic_DNA"/>
</dbReference>
<protein>
    <submittedName>
        <fullName evidence="10">Bacteriohopanetetrol glucosamine biosynthesis glycosyltransferase HpnI</fullName>
    </submittedName>
</protein>
<dbReference type="SUPFAM" id="SSF53448">
    <property type="entry name" value="Nucleotide-diphospho-sugar transferases"/>
    <property type="match status" value="1"/>
</dbReference>
<comment type="caution">
    <text evidence="10">The sequence shown here is derived from an EMBL/GenBank/DDBJ whole genome shotgun (WGS) entry which is preliminary data.</text>
</comment>
<evidence type="ECO:0000256" key="4">
    <source>
        <dbReference type="ARBA" id="ARBA00022676"/>
    </source>
</evidence>
<organism evidence="10 11">
    <name type="scientific">Roseococcus pinisoli</name>
    <dbReference type="NCBI Taxonomy" id="2835040"/>
    <lineage>
        <taxon>Bacteria</taxon>
        <taxon>Pseudomonadati</taxon>
        <taxon>Pseudomonadota</taxon>
        <taxon>Alphaproteobacteria</taxon>
        <taxon>Acetobacterales</taxon>
        <taxon>Roseomonadaceae</taxon>
        <taxon>Roseococcus</taxon>
    </lineage>
</organism>
<evidence type="ECO:0000256" key="6">
    <source>
        <dbReference type="ARBA" id="ARBA00022692"/>
    </source>
</evidence>
<dbReference type="InterPro" id="IPR017835">
    <property type="entry name" value="Hopen-assoc_HpnI"/>
</dbReference>
<keyword evidence="7" id="KW-1133">Transmembrane helix</keyword>
<dbReference type="Proteomes" id="UP000766336">
    <property type="component" value="Unassembled WGS sequence"/>
</dbReference>
<evidence type="ECO:0000256" key="1">
    <source>
        <dbReference type="ARBA" id="ARBA00004141"/>
    </source>
</evidence>
<dbReference type="PANTHER" id="PTHR12726:SF0">
    <property type="entry name" value="CERAMIDE GLUCOSYLTRANSFERASE"/>
    <property type="match status" value="1"/>
</dbReference>
<comment type="subcellular location">
    <subcellularLocation>
        <location evidence="1">Membrane</location>
        <topology evidence="1">Multi-pass membrane protein</topology>
    </subcellularLocation>
</comment>
<accession>A0ABS5Q8X9</accession>